<dbReference type="AlphaFoldDB" id="A0A640KF37"/>
<dbReference type="Proteomes" id="UP000419144">
    <property type="component" value="Unassembled WGS sequence"/>
</dbReference>
<gene>
    <name evidence="1" type="ORF">LtaPh_0909400</name>
</gene>
<dbReference type="OrthoDB" id="10603979at2759"/>
<reference evidence="1" key="1">
    <citation type="submission" date="2019-11" db="EMBL/GenBank/DDBJ databases">
        <title>Leishmania tarentolae CDS.</title>
        <authorList>
            <person name="Goto Y."/>
            <person name="Yamagishi J."/>
        </authorList>
    </citation>
    <scope>NUCLEOTIDE SEQUENCE [LARGE SCALE GENOMIC DNA]</scope>
    <source>
        <strain evidence="1">Parrot Tar II</strain>
    </source>
</reference>
<keyword evidence="2" id="KW-1185">Reference proteome</keyword>
<comment type="caution">
    <text evidence="1">The sequence shown here is derived from an EMBL/GenBank/DDBJ whole genome shotgun (WGS) entry which is preliminary data.</text>
</comment>
<proteinExistence type="predicted"/>
<dbReference type="VEuPathDB" id="TriTrypDB:LtaPh_0909400"/>
<sequence length="195" mass="21052">MTTTRRVIGHHFSFFLVGHSRTYARRAGKGEEEGRWYDALLAHHHLHKLLVVDLTVAIHVGLADHLVHLLVCQLLAEVGHDVAQLRGGDEAVAVLVEHAERLLDLLLRVGVLHLARHQRQELGEVDGAAAVLVHLVDHVLQLRLGGVLAERAHDGAELLGGDGAVAILVKEGKGLLELGDLLVGQLIRHGCCGGV</sequence>
<evidence type="ECO:0000313" key="2">
    <source>
        <dbReference type="Proteomes" id="UP000419144"/>
    </source>
</evidence>
<name>A0A640KF37_LEITA</name>
<evidence type="ECO:0000313" key="1">
    <source>
        <dbReference type="EMBL" id="GET86347.1"/>
    </source>
</evidence>
<dbReference type="EMBL" id="BLBS01000010">
    <property type="protein sequence ID" value="GET86347.1"/>
    <property type="molecule type" value="Genomic_DNA"/>
</dbReference>
<protein>
    <submittedName>
        <fullName evidence="1">Calmodulin, putative</fullName>
    </submittedName>
</protein>
<accession>A0A640KF37</accession>
<organism evidence="1 2">
    <name type="scientific">Leishmania tarentolae</name>
    <name type="common">Sauroleishmania tarentolae</name>
    <dbReference type="NCBI Taxonomy" id="5689"/>
    <lineage>
        <taxon>Eukaryota</taxon>
        <taxon>Discoba</taxon>
        <taxon>Euglenozoa</taxon>
        <taxon>Kinetoplastea</taxon>
        <taxon>Metakinetoplastina</taxon>
        <taxon>Trypanosomatida</taxon>
        <taxon>Trypanosomatidae</taxon>
        <taxon>Leishmaniinae</taxon>
        <taxon>Leishmania</taxon>
        <taxon>lizard Leishmania</taxon>
    </lineage>
</organism>